<feature type="domain" description="Lumazine-binding" evidence="12">
    <location>
        <begin position="1"/>
        <end position="96"/>
    </location>
</feature>
<dbReference type="InterPro" id="IPR023366">
    <property type="entry name" value="ATP_synth_asu-like_sf"/>
</dbReference>
<dbReference type="EMBL" id="CP007806">
    <property type="protein sequence ID" value="AIG26541.1"/>
    <property type="molecule type" value="Genomic_DNA"/>
</dbReference>
<dbReference type="Pfam" id="PF00677">
    <property type="entry name" value="Lum_binding"/>
    <property type="match status" value="2"/>
</dbReference>
<dbReference type="FunFam" id="2.40.30.20:FF:000004">
    <property type="entry name" value="Riboflavin synthase, alpha subunit"/>
    <property type="match status" value="1"/>
</dbReference>
<comment type="pathway">
    <text evidence="3">Cofactor biosynthesis; riboflavin biosynthesis; riboflavin from 2-hydroxy-3-oxobutyl phosphate and 5-amino-6-(D-ribitylamino)uracil: step 2/2.</text>
</comment>
<dbReference type="GO" id="GO:0009231">
    <property type="term" value="P:riboflavin biosynthetic process"/>
    <property type="evidence" value="ECO:0007669"/>
    <property type="project" value="UniProtKB-KW"/>
</dbReference>
<comment type="catalytic activity">
    <reaction evidence="1">
        <text>2 6,7-dimethyl-8-(1-D-ribityl)lumazine + H(+) = 5-amino-6-(D-ribitylamino)uracil + riboflavin</text>
        <dbReference type="Rhea" id="RHEA:20772"/>
        <dbReference type="ChEBI" id="CHEBI:15378"/>
        <dbReference type="ChEBI" id="CHEBI:15934"/>
        <dbReference type="ChEBI" id="CHEBI:57986"/>
        <dbReference type="ChEBI" id="CHEBI:58201"/>
        <dbReference type="EC" id="2.5.1.9"/>
    </reaction>
</comment>
<dbReference type="InterPro" id="IPR026017">
    <property type="entry name" value="Lumazine-bd_dom"/>
</dbReference>
<feature type="repeat" description="Lumazine-binding" evidence="11">
    <location>
        <begin position="97"/>
        <end position="193"/>
    </location>
</feature>
<comment type="subunit">
    <text evidence="4">Homotrimer.</text>
</comment>
<accession>A0A075R4Y6</accession>
<dbReference type="PROSITE" id="PS51177">
    <property type="entry name" value="LUMAZINE_BIND"/>
    <property type="match status" value="2"/>
</dbReference>
<name>A0A075R4Y6_BRELA</name>
<dbReference type="STRING" id="1042163.BRLA_c022200"/>
<evidence type="ECO:0000256" key="9">
    <source>
        <dbReference type="ARBA" id="ARBA00022737"/>
    </source>
</evidence>
<keyword evidence="14" id="KW-1185">Reference proteome</keyword>
<dbReference type="HOGENOM" id="CLU_034388_2_0_9"/>
<evidence type="ECO:0000256" key="7">
    <source>
        <dbReference type="ARBA" id="ARBA00022619"/>
    </source>
</evidence>
<evidence type="ECO:0000256" key="11">
    <source>
        <dbReference type="PROSITE-ProRule" id="PRU00524"/>
    </source>
</evidence>
<keyword evidence="8 13" id="KW-0808">Transferase</keyword>
<dbReference type="PANTHER" id="PTHR21098:SF12">
    <property type="entry name" value="RIBOFLAVIN SYNTHASE"/>
    <property type="match status" value="1"/>
</dbReference>
<evidence type="ECO:0000256" key="8">
    <source>
        <dbReference type="ARBA" id="ARBA00022679"/>
    </source>
</evidence>
<dbReference type="GO" id="GO:0004746">
    <property type="term" value="F:riboflavin synthase activity"/>
    <property type="evidence" value="ECO:0007669"/>
    <property type="project" value="UniProtKB-UniRule"/>
</dbReference>
<evidence type="ECO:0000256" key="3">
    <source>
        <dbReference type="ARBA" id="ARBA00004887"/>
    </source>
</evidence>
<evidence type="ECO:0000256" key="10">
    <source>
        <dbReference type="NCBIfam" id="TIGR00187"/>
    </source>
</evidence>
<dbReference type="NCBIfam" id="NF009566">
    <property type="entry name" value="PRK13020.1"/>
    <property type="match status" value="1"/>
</dbReference>
<evidence type="ECO:0000256" key="6">
    <source>
        <dbReference type="ARBA" id="ARBA00013950"/>
    </source>
</evidence>
<dbReference type="NCBIfam" id="TIGR00187">
    <property type="entry name" value="ribE"/>
    <property type="match status" value="1"/>
</dbReference>
<proteinExistence type="predicted"/>
<keyword evidence="7" id="KW-0686">Riboflavin biosynthesis</keyword>
<dbReference type="eggNOG" id="COG0307">
    <property type="taxonomic scope" value="Bacteria"/>
</dbReference>
<dbReference type="InterPro" id="IPR001783">
    <property type="entry name" value="Lumazine-bd"/>
</dbReference>
<dbReference type="Gene3D" id="2.40.30.20">
    <property type="match status" value="2"/>
</dbReference>
<dbReference type="PIRSF" id="PIRSF000498">
    <property type="entry name" value="Riboflavin_syn_A"/>
    <property type="match status" value="1"/>
</dbReference>
<organism evidence="13 14">
    <name type="scientific">Brevibacillus laterosporus LMG 15441</name>
    <dbReference type="NCBI Taxonomy" id="1042163"/>
    <lineage>
        <taxon>Bacteria</taxon>
        <taxon>Bacillati</taxon>
        <taxon>Bacillota</taxon>
        <taxon>Bacilli</taxon>
        <taxon>Bacillales</taxon>
        <taxon>Paenibacillaceae</taxon>
        <taxon>Brevibacillus</taxon>
    </lineage>
</organism>
<dbReference type="KEGG" id="blr:BRLA_c022200"/>
<dbReference type="AlphaFoldDB" id="A0A075R4Y6"/>
<feature type="repeat" description="Lumazine-binding" evidence="11">
    <location>
        <begin position="1"/>
        <end position="96"/>
    </location>
</feature>
<dbReference type="InterPro" id="IPR017938">
    <property type="entry name" value="Riboflavin_synthase-like_b-brl"/>
</dbReference>
<dbReference type="NCBIfam" id="NF006767">
    <property type="entry name" value="PRK09289.1"/>
    <property type="match status" value="1"/>
</dbReference>
<evidence type="ECO:0000256" key="4">
    <source>
        <dbReference type="ARBA" id="ARBA00011233"/>
    </source>
</evidence>
<dbReference type="EC" id="2.5.1.9" evidence="5 10"/>
<sequence>MFTGIIEEVGTTTGFLVSQKAGNLHINARLVVEGSKIGDSIAVNGVCLTVTEFSANGFVVDVMPETLKRTNLGELRNGELVNLERAMSIGDRLGGHLVSGHIDGKGRILSKRQNENAILFEIEAGADIQRYLIPQGSITVDGISLTVVAIKATSFSVSVIPHTAAVTTLGKKQVGDCVNLENDVIGKYVERLLASQGSLLHSLHSARNKQHSVTESFLRDNGFV</sequence>
<gene>
    <name evidence="13" type="ORF">BRLA_c022200</name>
</gene>
<dbReference type="RefSeq" id="WP_003337409.1">
    <property type="nucleotide sequence ID" value="NZ_CP007806.1"/>
</dbReference>
<evidence type="ECO:0000313" key="14">
    <source>
        <dbReference type="Proteomes" id="UP000005850"/>
    </source>
</evidence>
<dbReference type="PANTHER" id="PTHR21098">
    <property type="entry name" value="RIBOFLAVIN SYNTHASE ALPHA CHAIN"/>
    <property type="match status" value="1"/>
</dbReference>
<dbReference type="FunFam" id="2.40.30.20:FF:000003">
    <property type="entry name" value="Riboflavin synthase, alpha subunit"/>
    <property type="match status" value="1"/>
</dbReference>
<dbReference type="CDD" id="cd00402">
    <property type="entry name" value="Riboflavin_synthase_like"/>
    <property type="match status" value="1"/>
</dbReference>
<evidence type="ECO:0000256" key="2">
    <source>
        <dbReference type="ARBA" id="ARBA00002803"/>
    </source>
</evidence>
<evidence type="ECO:0000256" key="1">
    <source>
        <dbReference type="ARBA" id="ARBA00000968"/>
    </source>
</evidence>
<dbReference type="Proteomes" id="UP000005850">
    <property type="component" value="Chromosome"/>
</dbReference>
<dbReference type="SUPFAM" id="SSF63380">
    <property type="entry name" value="Riboflavin synthase domain-like"/>
    <property type="match status" value="2"/>
</dbReference>
<keyword evidence="9" id="KW-0677">Repeat</keyword>
<protein>
    <recommendedName>
        <fullName evidence="6 10">Riboflavin synthase</fullName>
        <ecNumber evidence="5 10">2.5.1.9</ecNumber>
    </recommendedName>
</protein>
<reference evidence="13 14" key="1">
    <citation type="journal article" date="2011" name="J. Bacteriol.">
        <title>Genome sequence of Brevibacillus laterosporus LMG 15441, a pathogen of invertebrates.</title>
        <authorList>
            <person name="Djukic M."/>
            <person name="Poehlein A."/>
            <person name="Thurmer A."/>
            <person name="Daniel R."/>
        </authorList>
    </citation>
    <scope>NUCLEOTIDE SEQUENCE [LARGE SCALE GENOMIC DNA]</scope>
    <source>
        <strain evidence="13 14">LMG 15441</strain>
    </source>
</reference>
<evidence type="ECO:0000259" key="12">
    <source>
        <dbReference type="PROSITE" id="PS51177"/>
    </source>
</evidence>
<comment type="function">
    <text evidence="2">Catalyzes the dismutation of two molecules of 6,7-dimethyl-8-ribityllumazine, resulting in the formation of riboflavin and 5-amino-6-(D-ribitylamino)uracil.</text>
</comment>
<evidence type="ECO:0000256" key="5">
    <source>
        <dbReference type="ARBA" id="ARBA00012827"/>
    </source>
</evidence>
<evidence type="ECO:0000313" key="13">
    <source>
        <dbReference type="EMBL" id="AIG26541.1"/>
    </source>
</evidence>
<feature type="domain" description="Lumazine-binding" evidence="12">
    <location>
        <begin position="97"/>
        <end position="193"/>
    </location>
</feature>